<gene>
    <name evidence="2" type="ORF">HBF32_07950</name>
</gene>
<proteinExistence type="predicted"/>
<dbReference type="EMBL" id="JAAQTL010000001">
    <property type="protein sequence ID" value="NID15394.1"/>
    <property type="molecule type" value="Genomic_DNA"/>
</dbReference>
<evidence type="ECO:0000313" key="3">
    <source>
        <dbReference type="Proteomes" id="UP000518878"/>
    </source>
</evidence>
<keyword evidence="3" id="KW-1185">Reference proteome</keyword>
<dbReference type="RefSeq" id="WP_166699141.1">
    <property type="nucleotide sequence ID" value="NZ_JAAQTL010000001.1"/>
</dbReference>
<dbReference type="AlphaFoldDB" id="A0A7X5TQ38"/>
<sequence length="201" mass="22128">MAELITVREFARREQCDEKQVRRGIEKGLLVKDSAGLLDASQVGGPWRKTNRRGRDSAAAKAADTSKNVRTDVRTPDVRTSLTVEDGETIDEAAMRIALATAPFPRAEAERIKENFLALLKKLEFEQKEGSLVEMDVAVRVLFDASRAARDSWLNWPSRVGPLVAADLGLEADRVTEVLTGYVHQHIAQLGEPSADFTGQG</sequence>
<evidence type="ECO:0000313" key="2">
    <source>
        <dbReference type="EMBL" id="NID15394.1"/>
    </source>
</evidence>
<organism evidence="2 3">
    <name type="scientific">Luteibacter yeojuensis</name>
    <dbReference type="NCBI Taxonomy" id="345309"/>
    <lineage>
        <taxon>Bacteria</taxon>
        <taxon>Pseudomonadati</taxon>
        <taxon>Pseudomonadota</taxon>
        <taxon>Gammaproteobacteria</taxon>
        <taxon>Lysobacterales</taxon>
        <taxon>Rhodanobacteraceae</taxon>
        <taxon>Luteibacter</taxon>
    </lineage>
</organism>
<name>A0A7X5TQ38_9GAMM</name>
<evidence type="ECO:0000256" key="1">
    <source>
        <dbReference type="SAM" id="MobiDB-lite"/>
    </source>
</evidence>
<comment type="caution">
    <text evidence="2">The sequence shown here is derived from an EMBL/GenBank/DDBJ whole genome shotgun (WGS) entry which is preliminary data.</text>
</comment>
<feature type="region of interest" description="Disordered" evidence="1">
    <location>
        <begin position="42"/>
        <end position="69"/>
    </location>
</feature>
<protein>
    <submittedName>
        <fullName evidence="2">Uncharacterized protein</fullName>
    </submittedName>
</protein>
<reference evidence="2 3" key="1">
    <citation type="journal article" date="2006" name="Int. J. Syst. Evol. Microbiol.">
        <title>Dyella yeojuensis sp. nov., isolated from greenhouse soil in Korea.</title>
        <authorList>
            <person name="Kim B.Y."/>
            <person name="Weon H.Y."/>
            <person name="Lee K.H."/>
            <person name="Seok S.J."/>
            <person name="Kwon S.W."/>
            <person name="Go S.J."/>
            <person name="Stackebrandt E."/>
        </authorList>
    </citation>
    <scope>NUCLEOTIDE SEQUENCE [LARGE SCALE GENOMIC DNA]</scope>
    <source>
        <strain evidence="2 3">DSM 17673</strain>
    </source>
</reference>
<dbReference type="Proteomes" id="UP000518878">
    <property type="component" value="Unassembled WGS sequence"/>
</dbReference>
<accession>A0A7X5TQ38</accession>